<dbReference type="InterPro" id="IPR058831">
    <property type="entry name" value="LolA-like_dom_2nd"/>
</dbReference>
<evidence type="ECO:0000313" key="5">
    <source>
        <dbReference type="Proteomes" id="UP001374579"/>
    </source>
</evidence>
<organism evidence="4 5">
    <name type="scientific">Littorina saxatilis</name>
    <dbReference type="NCBI Taxonomy" id="31220"/>
    <lineage>
        <taxon>Eukaryota</taxon>
        <taxon>Metazoa</taxon>
        <taxon>Spiralia</taxon>
        <taxon>Lophotrochozoa</taxon>
        <taxon>Mollusca</taxon>
        <taxon>Gastropoda</taxon>
        <taxon>Caenogastropoda</taxon>
        <taxon>Littorinimorpha</taxon>
        <taxon>Littorinoidea</taxon>
        <taxon>Littorinidae</taxon>
        <taxon>Littorina</taxon>
    </lineage>
</organism>
<reference evidence="4 5" key="1">
    <citation type="submission" date="2024-02" db="EMBL/GenBank/DDBJ databases">
        <title>Chromosome-scale genome assembly of the rough periwinkle Littorina saxatilis.</title>
        <authorList>
            <person name="De Jode A."/>
            <person name="Faria R."/>
            <person name="Formenti G."/>
            <person name="Sims Y."/>
            <person name="Smith T.P."/>
            <person name="Tracey A."/>
            <person name="Wood J.M.D."/>
            <person name="Zagrodzka Z.B."/>
            <person name="Johannesson K."/>
            <person name="Butlin R.K."/>
            <person name="Leder E.H."/>
        </authorList>
    </citation>
    <scope>NUCLEOTIDE SEQUENCE [LARGE SCALE GENOMIC DNA]</scope>
    <source>
        <strain evidence="4">Snail1</strain>
        <tissue evidence="4">Muscle</tissue>
    </source>
</reference>
<dbReference type="AlphaFoldDB" id="A0AAN9AYD8"/>
<keyword evidence="5" id="KW-1185">Reference proteome</keyword>
<feature type="region of interest" description="Disordered" evidence="1">
    <location>
        <begin position="467"/>
        <end position="549"/>
    </location>
</feature>
<dbReference type="PANTHER" id="PTHR36902">
    <property type="entry name" value="ENRICHED IN SURFACE-LABELED PROTEOME PROTEIN 9"/>
    <property type="match status" value="1"/>
</dbReference>
<evidence type="ECO:0000259" key="3">
    <source>
        <dbReference type="Pfam" id="PF25898"/>
    </source>
</evidence>
<sequence length="585" mass="64332">MGEDMSSLHPQRYTLALAAPPPPYLGSGWARGIRVHTWYSCQYVPEFDASVNVYWSFTDPRSWDTAVGYPDTPVQCRVAGVAINQNDPMNGTHTFSHTYDFLHFKNFISRPEVFETPDDVVCAGRVNSRTVPDLPDAFSFTVEVVNVLDKQVSFMQEWYDYRLKVVQFRYVPGPYQSIVYGGRPLREVHDFGTGVAYIMDEKLGNCTVTSIERDVFDDRSAADVTHVRLRTAVEFFDLDNTKPVYMGPRTVRGLPCETWIANKADYPPGSNNTATLEWSFRADNWTSTLDQQALLSGGTPVQMHLELAGEEYDYNFFHFFKSRPDVLAFDVSPCFLHRGRRNFDFAISNDFLANVKRNLREFKLSVLASLVYVTELSALRIADIQVVFLDNIHIRVSLLDKAPISGDVSKVQAQPELDNSANALLQVIRNNSFIIGGFGPDGQTSVTNMVVLPDSVREYVHESDLALTSTTPSVTTTTPTAVSKTSPTPASASKLPPGVSQTTPTGQKSTPSAQRSTPTPISSRTTSKESGTTRKPSTGHDVGSPGGATGYSPGAMGGLAMGTLALGALLGTGSAIIFIRRTSRR</sequence>
<evidence type="ECO:0000256" key="2">
    <source>
        <dbReference type="SAM" id="Phobius"/>
    </source>
</evidence>
<evidence type="ECO:0000313" key="4">
    <source>
        <dbReference type="EMBL" id="KAK7095685.1"/>
    </source>
</evidence>
<keyword evidence="2" id="KW-0812">Transmembrane</keyword>
<accession>A0AAN9AYD8</accession>
<keyword evidence="2" id="KW-1133">Transmembrane helix</keyword>
<name>A0AAN9AYD8_9CAEN</name>
<dbReference type="PANTHER" id="PTHR36902:SF1">
    <property type="entry name" value="ENRICHED IN SURFACE-LABELED PROTEOME PROTEIN 9"/>
    <property type="match status" value="1"/>
</dbReference>
<proteinExistence type="predicted"/>
<dbReference type="Pfam" id="PF25898">
    <property type="entry name" value="LolA_2nd_metazoa"/>
    <property type="match status" value="1"/>
</dbReference>
<feature type="compositionally biased region" description="Low complexity" evidence="1">
    <location>
        <begin position="467"/>
        <end position="494"/>
    </location>
</feature>
<comment type="caution">
    <text evidence="4">The sequence shown here is derived from an EMBL/GenBank/DDBJ whole genome shotgun (WGS) entry which is preliminary data.</text>
</comment>
<feature type="compositionally biased region" description="Polar residues" evidence="1">
    <location>
        <begin position="499"/>
        <end position="514"/>
    </location>
</feature>
<feature type="transmembrane region" description="Helical" evidence="2">
    <location>
        <begin position="559"/>
        <end position="579"/>
    </location>
</feature>
<feature type="compositionally biased region" description="Low complexity" evidence="1">
    <location>
        <begin position="515"/>
        <end position="525"/>
    </location>
</feature>
<evidence type="ECO:0000256" key="1">
    <source>
        <dbReference type="SAM" id="MobiDB-lite"/>
    </source>
</evidence>
<gene>
    <name evidence="4" type="ORF">V1264_005060</name>
</gene>
<feature type="domain" description="LolA-like" evidence="3">
    <location>
        <begin position="117"/>
        <end position="335"/>
    </location>
</feature>
<protein>
    <recommendedName>
        <fullName evidence="3">LolA-like domain-containing protein</fullName>
    </recommendedName>
</protein>
<keyword evidence="2" id="KW-0472">Membrane</keyword>
<dbReference type="EMBL" id="JBAMIC010000014">
    <property type="protein sequence ID" value="KAK7095685.1"/>
    <property type="molecule type" value="Genomic_DNA"/>
</dbReference>
<dbReference type="Proteomes" id="UP001374579">
    <property type="component" value="Unassembled WGS sequence"/>
</dbReference>